<dbReference type="RefSeq" id="WP_190479100.1">
    <property type="nucleotide sequence ID" value="NZ_JACJSG010000062.1"/>
</dbReference>
<keyword evidence="2" id="KW-1185">Reference proteome</keyword>
<comment type="caution">
    <text evidence="1">The sequence shown here is derived from an EMBL/GenBank/DDBJ whole genome shotgun (WGS) entry which is preliminary data.</text>
</comment>
<sequence>MEATISIPPGWQYPRFTFGQRTQQGAIIGMRYYAADTFLGQEYGEGWRYIMLPDKNQEEERHQVEEEVKLLTPEELRTQLQAEIDYHSDQIEQLKSELASVPITVTVTVAESGEQNSAPISKPSTVSSPPSLDSLIDGAKVILREIAKHPDYLAFEYQPDLTVGDAQTALDYLQSGLEDSQKLDITSNIFP</sequence>
<organism evidence="1 2">
    <name type="scientific">Anabaena azotica FACHB-119</name>
    <dbReference type="NCBI Taxonomy" id="947527"/>
    <lineage>
        <taxon>Bacteria</taxon>
        <taxon>Bacillati</taxon>
        <taxon>Cyanobacteriota</taxon>
        <taxon>Cyanophyceae</taxon>
        <taxon>Nostocales</taxon>
        <taxon>Nostocaceae</taxon>
        <taxon>Anabaena</taxon>
        <taxon>Anabaena azotica</taxon>
    </lineage>
</organism>
<accession>A0ABR8DER9</accession>
<evidence type="ECO:0000313" key="2">
    <source>
        <dbReference type="Proteomes" id="UP000661112"/>
    </source>
</evidence>
<protein>
    <submittedName>
        <fullName evidence="1">Uncharacterized protein</fullName>
    </submittedName>
</protein>
<dbReference type="EMBL" id="JACJSG010000062">
    <property type="protein sequence ID" value="MBD2504875.1"/>
    <property type="molecule type" value="Genomic_DNA"/>
</dbReference>
<name>A0ABR8DER9_9NOST</name>
<proteinExistence type="predicted"/>
<gene>
    <name evidence="1" type="ORF">H6G83_30470</name>
</gene>
<dbReference type="Proteomes" id="UP000661112">
    <property type="component" value="Unassembled WGS sequence"/>
</dbReference>
<evidence type="ECO:0000313" key="1">
    <source>
        <dbReference type="EMBL" id="MBD2504875.1"/>
    </source>
</evidence>
<reference evidence="1 2" key="1">
    <citation type="journal article" date="2020" name="ISME J.">
        <title>Comparative genomics reveals insights into cyanobacterial evolution and habitat adaptation.</title>
        <authorList>
            <person name="Chen M.Y."/>
            <person name="Teng W.K."/>
            <person name="Zhao L."/>
            <person name="Hu C.X."/>
            <person name="Zhou Y.K."/>
            <person name="Han B.P."/>
            <person name="Song L.R."/>
            <person name="Shu W.S."/>
        </authorList>
    </citation>
    <scope>NUCLEOTIDE SEQUENCE [LARGE SCALE GENOMIC DNA]</scope>
    <source>
        <strain evidence="1 2">FACHB-119</strain>
    </source>
</reference>